<evidence type="ECO:0000313" key="2">
    <source>
        <dbReference type="Proteomes" id="UP001054252"/>
    </source>
</evidence>
<keyword evidence="2" id="KW-1185">Reference proteome</keyword>
<name>A0AAV5LDE8_9ROSI</name>
<evidence type="ECO:0000313" key="1">
    <source>
        <dbReference type="EMBL" id="GKV35288.1"/>
    </source>
</evidence>
<sequence>MKVLTFFSLFFYSFVCEYVLNRIKTLLMLEALLFLPSLCIYPTV</sequence>
<comment type="caution">
    <text evidence="1">The sequence shown here is derived from an EMBL/GenBank/DDBJ whole genome shotgun (WGS) entry which is preliminary data.</text>
</comment>
<protein>
    <submittedName>
        <fullName evidence="1">Uncharacterized protein</fullName>
    </submittedName>
</protein>
<dbReference type="AlphaFoldDB" id="A0AAV5LDE8"/>
<dbReference type="EMBL" id="BPVZ01000110">
    <property type="protein sequence ID" value="GKV35288.1"/>
    <property type="molecule type" value="Genomic_DNA"/>
</dbReference>
<reference evidence="1 2" key="1">
    <citation type="journal article" date="2021" name="Commun. Biol.">
        <title>The genome of Shorea leprosula (Dipterocarpaceae) highlights the ecological relevance of drought in aseasonal tropical rainforests.</title>
        <authorList>
            <person name="Ng K.K.S."/>
            <person name="Kobayashi M.J."/>
            <person name="Fawcett J.A."/>
            <person name="Hatakeyama M."/>
            <person name="Paape T."/>
            <person name="Ng C.H."/>
            <person name="Ang C.C."/>
            <person name="Tnah L.H."/>
            <person name="Lee C.T."/>
            <person name="Nishiyama T."/>
            <person name="Sese J."/>
            <person name="O'Brien M.J."/>
            <person name="Copetti D."/>
            <person name="Mohd Noor M.I."/>
            <person name="Ong R.C."/>
            <person name="Putra M."/>
            <person name="Sireger I.Z."/>
            <person name="Indrioko S."/>
            <person name="Kosugi Y."/>
            <person name="Izuno A."/>
            <person name="Isagi Y."/>
            <person name="Lee S.L."/>
            <person name="Shimizu K.K."/>
        </authorList>
    </citation>
    <scope>NUCLEOTIDE SEQUENCE [LARGE SCALE GENOMIC DNA]</scope>
    <source>
        <strain evidence="1">214</strain>
    </source>
</reference>
<accession>A0AAV5LDE8</accession>
<gene>
    <name evidence="1" type="ORF">SLEP1_g43585</name>
</gene>
<proteinExistence type="predicted"/>
<dbReference type="Proteomes" id="UP001054252">
    <property type="component" value="Unassembled WGS sequence"/>
</dbReference>
<organism evidence="1 2">
    <name type="scientific">Rubroshorea leprosula</name>
    <dbReference type="NCBI Taxonomy" id="152421"/>
    <lineage>
        <taxon>Eukaryota</taxon>
        <taxon>Viridiplantae</taxon>
        <taxon>Streptophyta</taxon>
        <taxon>Embryophyta</taxon>
        <taxon>Tracheophyta</taxon>
        <taxon>Spermatophyta</taxon>
        <taxon>Magnoliopsida</taxon>
        <taxon>eudicotyledons</taxon>
        <taxon>Gunneridae</taxon>
        <taxon>Pentapetalae</taxon>
        <taxon>rosids</taxon>
        <taxon>malvids</taxon>
        <taxon>Malvales</taxon>
        <taxon>Dipterocarpaceae</taxon>
        <taxon>Rubroshorea</taxon>
    </lineage>
</organism>